<evidence type="ECO:0000256" key="3">
    <source>
        <dbReference type="ARBA" id="ARBA00022989"/>
    </source>
</evidence>
<name>A0A327RIR2_9FLAO</name>
<dbReference type="GO" id="GO:0046943">
    <property type="term" value="F:carboxylic acid transmembrane transporter activity"/>
    <property type="evidence" value="ECO:0007669"/>
    <property type="project" value="TreeGrafter"/>
</dbReference>
<evidence type="ECO:0000313" key="7">
    <source>
        <dbReference type="EMBL" id="RAJ15902.1"/>
    </source>
</evidence>
<evidence type="ECO:0000256" key="2">
    <source>
        <dbReference type="ARBA" id="ARBA00022692"/>
    </source>
</evidence>
<gene>
    <name evidence="7" type="ORF">LV92_00606</name>
</gene>
<feature type="transmembrane region" description="Helical" evidence="5">
    <location>
        <begin position="67"/>
        <end position="87"/>
    </location>
</feature>
<feature type="domain" description="Major facilitator superfamily (MFS) profile" evidence="6">
    <location>
        <begin position="1"/>
        <end position="211"/>
    </location>
</feature>
<dbReference type="AlphaFoldDB" id="A0A327RIR2"/>
<accession>A0A327RIR2</accession>
<dbReference type="PANTHER" id="PTHR23508:SF10">
    <property type="entry name" value="CARBOXYLIC ACID TRANSPORTER PROTEIN HOMOLOG"/>
    <property type="match status" value="1"/>
</dbReference>
<dbReference type="RefSeq" id="WP_211322917.1">
    <property type="nucleotide sequence ID" value="NZ_QLLN01000001.1"/>
</dbReference>
<feature type="transmembrane region" description="Helical" evidence="5">
    <location>
        <begin position="99"/>
        <end position="117"/>
    </location>
</feature>
<dbReference type="InterPro" id="IPR011701">
    <property type="entry name" value="MFS"/>
</dbReference>
<feature type="transmembrane region" description="Helical" evidence="5">
    <location>
        <begin position="36"/>
        <end position="55"/>
    </location>
</feature>
<dbReference type="InterPro" id="IPR036259">
    <property type="entry name" value="MFS_trans_sf"/>
</dbReference>
<evidence type="ECO:0000259" key="6">
    <source>
        <dbReference type="PROSITE" id="PS50850"/>
    </source>
</evidence>
<sequence>MQLQLLAALPQKSPKNPGIPVKQLLTKEFKLPTIQLWTALFFAFGCLYFLVSWIPKLASNTGLSMELAIYAGTIFNIGAFVGVVTQGYISSRIGLKKTIAIFLVSTAILMAVFQVFIGTDALLFIFGLLGFGVQGGYVGLYAVAARMYPTEFRTTGVGWAIGAGRLGGVLRPALGGILVGMGLTMATNFMIFAILALLAGLFAYFISSKEIS</sequence>
<dbReference type="PANTHER" id="PTHR23508">
    <property type="entry name" value="CARBOXYLIC ACID TRANSPORTER PROTEIN HOMOLOG"/>
    <property type="match status" value="1"/>
</dbReference>
<reference evidence="7 8" key="1">
    <citation type="submission" date="2018-06" db="EMBL/GenBank/DDBJ databases">
        <title>Genomic Encyclopedia of Archaeal and Bacterial Type Strains, Phase II (KMG-II): from individual species to whole genera.</title>
        <authorList>
            <person name="Goeker M."/>
        </authorList>
    </citation>
    <scope>NUCLEOTIDE SEQUENCE [LARGE SCALE GENOMIC DNA]</scope>
    <source>
        <strain evidence="7 8">DSM 23522</strain>
    </source>
</reference>
<evidence type="ECO:0000313" key="8">
    <source>
        <dbReference type="Proteomes" id="UP000249696"/>
    </source>
</evidence>
<proteinExistence type="predicted"/>
<dbReference type="SUPFAM" id="SSF103473">
    <property type="entry name" value="MFS general substrate transporter"/>
    <property type="match status" value="1"/>
</dbReference>
<dbReference type="Gene3D" id="1.20.1250.20">
    <property type="entry name" value="MFS general substrate transporter like domains"/>
    <property type="match status" value="1"/>
</dbReference>
<organism evidence="7 8">
    <name type="scientific">Arenibacter echinorum</name>
    <dbReference type="NCBI Taxonomy" id="440515"/>
    <lineage>
        <taxon>Bacteria</taxon>
        <taxon>Pseudomonadati</taxon>
        <taxon>Bacteroidota</taxon>
        <taxon>Flavobacteriia</taxon>
        <taxon>Flavobacteriales</taxon>
        <taxon>Flavobacteriaceae</taxon>
        <taxon>Arenibacter</taxon>
    </lineage>
</organism>
<dbReference type="EMBL" id="QLLN01000001">
    <property type="protein sequence ID" value="RAJ15902.1"/>
    <property type="molecule type" value="Genomic_DNA"/>
</dbReference>
<comment type="caution">
    <text evidence="7">The sequence shown here is derived from an EMBL/GenBank/DDBJ whole genome shotgun (WGS) entry which is preliminary data.</text>
</comment>
<keyword evidence="8" id="KW-1185">Reference proteome</keyword>
<protein>
    <submittedName>
        <fullName evidence="7">MFS transporter</fullName>
    </submittedName>
</protein>
<feature type="transmembrane region" description="Helical" evidence="5">
    <location>
        <begin position="185"/>
        <end position="206"/>
    </location>
</feature>
<dbReference type="GO" id="GO:0005886">
    <property type="term" value="C:plasma membrane"/>
    <property type="evidence" value="ECO:0007669"/>
    <property type="project" value="TreeGrafter"/>
</dbReference>
<dbReference type="PROSITE" id="PS50850">
    <property type="entry name" value="MFS"/>
    <property type="match status" value="1"/>
</dbReference>
<evidence type="ECO:0000256" key="1">
    <source>
        <dbReference type="ARBA" id="ARBA00004141"/>
    </source>
</evidence>
<dbReference type="Proteomes" id="UP000249696">
    <property type="component" value="Unassembled WGS sequence"/>
</dbReference>
<feature type="transmembrane region" description="Helical" evidence="5">
    <location>
        <begin position="123"/>
        <end position="144"/>
    </location>
</feature>
<dbReference type="Pfam" id="PF07690">
    <property type="entry name" value="MFS_1"/>
    <property type="match status" value="1"/>
</dbReference>
<evidence type="ECO:0000256" key="4">
    <source>
        <dbReference type="ARBA" id="ARBA00023136"/>
    </source>
</evidence>
<comment type="subcellular location">
    <subcellularLocation>
        <location evidence="1">Membrane</location>
        <topology evidence="1">Multi-pass membrane protein</topology>
    </subcellularLocation>
</comment>
<dbReference type="InterPro" id="IPR020846">
    <property type="entry name" value="MFS_dom"/>
</dbReference>
<keyword evidence="2 5" id="KW-0812">Transmembrane</keyword>
<keyword evidence="4 5" id="KW-0472">Membrane</keyword>
<evidence type="ECO:0000256" key="5">
    <source>
        <dbReference type="SAM" id="Phobius"/>
    </source>
</evidence>
<keyword evidence="3 5" id="KW-1133">Transmembrane helix</keyword>